<evidence type="ECO:0000313" key="3">
    <source>
        <dbReference type="EMBL" id="KAG2450226.1"/>
    </source>
</evidence>
<gene>
    <name evidence="3" type="ORF">HYH02_000326</name>
</gene>
<evidence type="ECO:0000256" key="2">
    <source>
        <dbReference type="SAM" id="MobiDB-lite"/>
    </source>
</evidence>
<evidence type="ECO:0000256" key="1">
    <source>
        <dbReference type="SAM" id="Coils"/>
    </source>
</evidence>
<protein>
    <submittedName>
        <fullName evidence="3">Uncharacterized protein</fullName>
    </submittedName>
</protein>
<dbReference type="Proteomes" id="UP000613740">
    <property type="component" value="Unassembled WGS sequence"/>
</dbReference>
<feature type="compositionally biased region" description="Low complexity" evidence="2">
    <location>
        <begin position="135"/>
        <end position="147"/>
    </location>
</feature>
<organism evidence="3 4">
    <name type="scientific">Chlamydomonas schloesseri</name>
    <dbReference type="NCBI Taxonomy" id="2026947"/>
    <lineage>
        <taxon>Eukaryota</taxon>
        <taxon>Viridiplantae</taxon>
        <taxon>Chlorophyta</taxon>
        <taxon>core chlorophytes</taxon>
        <taxon>Chlorophyceae</taxon>
        <taxon>CS clade</taxon>
        <taxon>Chlamydomonadales</taxon>
        <taxon>Chlamydomonadaceae</taxon>
        <taxon>Chlamydomonas</taxon>
    </lineage>
</organism>
<proteinExistence type="predicted"/>
<feature type="region of interest" description="Disordered" evidence="2">
    <location>
        <begin position="81"/>
        <end position="258"/>
    </location>
</feature>
<dbReference type="EMBL" id="JAEHOD010000012">
    <property type="protein sequence ID" value="KAG2450226.1"/>
    <property type="molecule type" value="Genomic_DNA"/>
</dbReference>
<name>A0A835WNN0_9CHLO</name>
<evidence type="ECO:0000313" key="4">
    <source>
        <dbReference type="Proteomes" id="UP000613740"/>
    </source>
</evidence>
<reference evidence="3" key="1">
    <citation type="journal article" date="2020" name="bioRxiv">
        <title>Comparative genomics of Chlamydomonas.</title>
        <authorList>
            <person name="Craig R.J."/>
            <person name="Hasan A.R."/>
            <person name="Ness R.W."/>
            <person name="Keightley P.D."/>
        </authorList>
    </citation>
    <scope>NUCLEOTIDE SEQUENCE</scope>
    <source>
        <strain evidence="3">CCAP 11/173</strain>
    </source>
</reference>
<dbReference type="OrthoDB" id="545609at2759"/>
<feature type="region of interest" description="Disordered" evidence="2">
    <location>
        <begin position="1"/>
        <end position="36"/>
    </location>
</feature>
<accession>A0A835WNN0</accession>
<feature type="compositionally biased region" description="Pro residues" evidence="2">
    <location>
        <begin position="243"/>
        <end position="252"/>
    </location>
</feature>
<feature type="compositionally biased region" description="Low complexity" evidence="2">
    <location>
        <begin position="212"/>
        <end position="231"/>
    </location>
</feature>
<feature type="coiled-coil region" evidence="1">
    <location>
        <begin position="37"/>
        <end position="71"/>
    </location>
</feature>
<keyword evidence="4" id="KW-1185">Reference proteome</keyword>
<feature type="compositionally biased region" description="Low complexity" evidence="2">
    <location>
        <begin position="82"/>
        <end position="93"/>
    </location>
</feature>
<comment type="caution">
    <text evidence="3">The sequence shown here is derived from an EMBL/GenBank/DDBJ whole genome shotgun (WGS) entry which is preliminary data.</text>
</comment>
<dbReference type="AlphaFoldDB" id="A0A835WNN0"/>
<sequence>MEFTGLSDSPKAARKAAERTRQRKKGAFAPRPKQVQLQSLQAKLDELLEQYKAAEAENKRLKERLTLIEVVLPTREHQAKIAAAAGSRGSSGALPRPLQATPAPAGTDGGPGASPGLSPRYPLSPSPSPATGPDAASSVSASTPSGSGQAANNRAGEEAACAQSRSPQPLPGPQLGPPASGGAGLQNLQHPRALASEPPTVLPGQTPPQPQPLSLSLQHAGHAASAAVAVAAKRRPGRRPEAAAPPPQPPPPGDDDGLSAAWRALWMAWVRDAALLIVAHDARPGGGYWLQRLDEACTRLKTQVVQLGLKHPELIADDMPQLNLDTGRLQEPPEGHWRPVALAMRATSAQVAACRAALALYRERMEVVMAERGRLTERLADSMAALGLEQEAEGGGRGRLLSTQQLERTSVEAAAAAAELDANVAAEGRATKIAKDLLSSDMFTALQCARGSMASYPYFPDALAIITEVAKLGG</sequence>
<keyword evidence="1" id="KW-0175">Coiled coil</keyword>